<feature type="compositionally biased region" description="Polar residues" evidence="1">
    <location>
        <begin position="169"/>
        <end position="182"/>
    </location>
</feature>
<dbReference type="AlphaFoldDB" id="A0A8W8N040"/>
<evidence type="ECO:0000313" key="2">
    <source>
        <dbReference type="EnsemblMetazoa" id="G3827.1:cds"/>
    </source>
</evidence>
<keyword evidence="3" id="KW-1185">Reference proteome</keyword>
<reference evidence="2" key="1">
    <citation type="submission" date="2022-08" db="UniProtKB">
        <authorList>
            <consortium name="EnsemblMetazoa"/>
        </authorList>
    </citation>
    <scope>IDENTIFICATION</scope>
    <source>
        <strain evidence="2">05x7-T-G4-1.051#20</strain>
    </source>
</reference>
<evidence type="ECO:0000256" key="1">
    <source>
        <dbReference type="SAM" id="MobiDB-lite"/>
    </source>
</evidence>
<accession>A0A8W8N040</accession>
<feature type="region of interest" description="Disordered" evidence="1">
    <location>
        <begin position="149"/>
        <end position="200"/>
    </location>
</feature>
<proteinExistence type="predicted"/>
<dbReference type="Proteomes" id="UP000005408">
    <property type="component" value="Unassembled WGS sequence"/>
</dbReference>
<protein>
    <submittedName>
        <fullName evidence="2">Uncharacterized protein</fullName>
    </submittedName>
</protein>
<dbReference type="EnsemblMetazoa" id="G3827.1">
    <property type="protein sequence ID" value="G3827.1:cds"/>
    <property type="gene ID" value="G3827"/>
</dbReference>
<feature type="compositionally biased region" description="Basic and acidic residues" evidence="1">
    <location>
        <begin position="158"/>
        <end position="168"/>
    </location>
</feature>
<name>A0A8W8N040_MAGGI</name>
<organism evidence="2 3">
    <name type="scientific">Magallana gigas</name>
    <name type="common">Pacific oyster</name>
    <name type="synonym">Crassostrea gigas</name>
    <dbReference type="NCBI Taxonomy" id="29159"/>
    <lineage>
        <taxon>Eukaryota</taxon>
        <taxon>Metazoa</taxon>
        <taxon>Spiralia</taxon>
        <taxon>Lophotrochozoa</taxon>
        <taxon>Mollusca</taxon>
        <taxon>Bivalvia</taxon>
        <taxon>Autobranchia</taxon>
        <taxon>Pteriomorphia</taxon>
        <taxon>Ostreida</taxon>
        <taxon>Ostreoidea</taxon>
        <taxon>Ostreidae</taxon>
        <taxon>Magallana</taxon>
    </lineage>
</organism>
<evidence type="ECO:0000313" key="3">
    <source>
        <dbReference type="Proteomes" id="UP000005408"/>
    </source>
</evidence>
<sequence>MVQDQMSASNCYTEGAARDLIARMCVRLALQQQDNGFPRFQPQPCFSQPILPSPTYTQGERNKKPANYDGKTSWSDYLIQFEIIAELDKWDSLTKAYELATSLKGKPYSVQNAVTLALECEAFQNGRKQRSNLKYNRSMNEVQYDSSLLKSLDSVSRNPERVPQRPRENMNQIQRKADTTGQVPAKISPKRPDTGLPGVSRKPDASFVKATVFGIDVDCLVDTGSTANILHADKYLEIHESQNKSVQLTQRAVLQIGQIPIQNKESLRSAPTCRIRVSENIALPPYSETVIKGNIVGETTMTECVLEPCSAKLAQKGVVIARSLVDIQQKYVSLRVGNFTNETVTVHKGTFAAVVEEIDHIETRDLKSESVCQIDQRATEVSDLNSNIPEHLADLLFSSDSVLNEES</sequence>